<gene>
    <name evidence="8" type="ORF">POSPLADRAFT_1047065</name>
</gene>
<dbReference type="Pfam" id="PF04871">
    <property type="entry name" value="Uso1_p115_C"/>
    <property type="match status" value="1"/>
</dbReference>
<dbReference type="InterPro" id="IPR006955">
    <property type="entry name" value="Uso1_p115_C"/>
</dbReference>
<evidence type="ECO:0000256" key="3">
    <source>
        <dbReference type="ARBA" id="ARBA00023054"/>
    </source>
</evidence>
<dbReference type="GO" id="GO:0048280">
    <property type="term" value="P:vesicle fusion with Golgi apparatus"/>
    <property type="evidence" value="ECO:0007669"/>
    <property type="project" value="InterPro"/>
</dbReference>
<dbReference type="SUPFAM" id="SSF48371">
    <property type="entry name" value="ARM repeat"/>
    <property type="match status" value="1"/>
</dbReference>
<keyword evidence="9" id="KW-1185">Reference proteome</keyword>
<organism evidence="8 9">
    <name type="scientific">Postia placenta MAD-698-R-SB12</name>
    <dbReference type="NCBI Taxonomy" id="670580"/>
    <lineage>
        <taxon>Eukaryota</taxon>
        <taxon>Fungi</taxon>
        <taxon>Dikarya</taxon>
        <taxon>Basidiomycota</taxon>
        <taxon>Agaricomycotina</taxon>
        <taxon>Agaricomycetes</taxon>
        <taxon>Polyporales</taxon>
        <taxon>Adustoporiaceae</taxon>
        <taxon>Rhodonia</taxon>
    </lineage>
</organism>
<feature type="coiled-coil region" evidence="4">
    <location>
        <begin position="773"/>
        <end position="850"/>
    </location>
</feature>
<dbReference type="GO" id="GO:0005795">
    <property type="term" value="C:Golgi stack"/>
    <property type="evidence" value="ECO:0007669"/>
    <property type="project" value="TreeGrafter"/>
</dbReference>
<keyword evidence="2" id="KW-0333">Golgi apparatus</keyword>
<feature type="domain" description="Vesicle tethering protein Uso1/P115-like head" evidence="6">
    <location>
        <begin position="537"/>
        <end position="721"/>
    </location>
</feature>
<feature type="compositionally biased region" description="Acidic residues" evidence="5">
    <location>
        <begin position="862"/>
        <end position="875"/>
    </location>
</feature>
<evidence type="ECO:0000313" key="9">
    <source>
        <dbReference type="Proteomes" id="UP000194127"/>
    </source>
</evidence>
<dbReference type="PANTHER" id="PTHR10013:SF0">
    <property type="entry name" value="GENERAL VESICULAR TRANSPORT FACTOR P115"/>
    <property type="match status" value="1"/>
</dbReference>
<keyword evidence="3 4" id="KW-0175">Coiled coil</keyword>
<evidence type="ECO:0000259" key="7">
    <source>
        <dbReference type="Pfam" id="PF04871"/>
    </source>
</evidence>
<comment type="subcellular location">
    <subcellularLocation>
        <location evidence="1">Golgi apparatus</location>
    </subcellularLocation>
</comment>
<evidence type="ECO:0000256" key="5">
    <source>
        <dbReference type="SAM" id="MobiDB-lite"/>
    </source>
</evidence>
<dbReference type="RefSeq" id="XP_024338603.1">
    <property type="nucleotide sequence ID" value="XM_024479197.1"/>
</dbReference>
<dbReference type="PANTHER" id="PTHR10013">
    <property type="entry name" value="GENERAL VESICULAR TRANSPORT FACTOR P115"/>
    <property type="match status" value="1"/>
</dbReference>
<evidence type="ECO:0000256" key="2">
    <source>
        <dbReference type="ARBA" id="ARBA00023034"/>
    </source>
</evidence>
<dbReference type="GO" id="GO:0006886">
    <property type="term" value="P:intracellular protein transport"/>
    <property type="evidence" value="ECO:0007669"/>
    <property type="project" value="InterPro"/>
</dbReference>
<accession>A0A1X6MZK9</accession>
<dbReference type="InterPro" id="IPR024095">
    <property type="entry name" value="Vesicle_P115"/>
</dbReference>
<dbReference type="AlphaFoldDB" id="A0A1X6MZK9"/>
<dbReference type="STRING" id="670580.A0A1X6MZK9"/>
<sequence length="875" mass="96277">MEFLSQTYIALRGPTGAPQSASETIARLADRLSPSTLLGDRRAAVLSLKGLSRDHKADVGERALPGLLDVLQNDAEIDADIGKAVLETLNLLCEVDDSANVQARELGFKHTDLVLADEKVAHKLFVLLADNSFYLRLSALQFLATLLQNRRQVVQGYFLKAPVGPTSFVAVLEEKREIIRHEAIFVVQTLISQSPEIQKILAFEGAFERLFNIVASENGVDGGVVVQDALKCIDGLVRFNQSNQSYLRNSPLPPLLFTVLGFPPALPHDTPPPQNFALQLWDDPRKRANAALVVGIIGLLTKSGGGNLQDPLTFACTRCLLELGLASNAPTAIKTQALRLLPTNFSNFPLGQMLTTPYVPVPETNGEEWDRLEPSIALDTLVELILHGEYNGMLEGERRSKEGVELRAAALELRAAGRDRRGNRAGHGLTIGYEQTLCKSVLVPNCSVLESAPVTPLLDALIASHTTPLRTSSVTSTHLASLLFAHLLRASPQNKTLALSIVPPTAPTSAHPQGSFFVPADGGPAPAPPEEPELEPEQEESEALIQILSEHLSLAFLARGRADTSDKEAREWDRLLVGYLTLLSQWLWENPRAVRGFLEAGALGVLVEPINHMTDTDALIPSLCAFLLGICYEFNREPGEITRSTIYPILTRLGIDMLGGRILLLRDDDRFKAIGPDTLVLSMPAAPSHLHTGPAVAGKLEIEEGEIWFDWPFIDFWKSNYLIPGCQQTRYREALPQIRTHWVHHQVQTLIISTMTLHTHDLISGQGDTTMLIASLKDVIRNQATEIDALRSQLQSVSVAQAEDDREALRAQISSLITQLQAAEEKRRDVEKEQEDLLVLLDELNNKRRRDKAHMRKAGLEVSEDESDEDGEDAE</sequence>
<dbReference type="EMBL" id="KZ110598">
    <property type="protein sequence ID" value="OSX61809.1"/>
    <property type="molecule type" value="Genomic_DNA"/>
</dbReference>
<feature type="domain" description="Uso1/p115-like vesicle tethering protein C-terminal" evidence="7">
    <location>
        <begin position="774"/>
        <end position="873"/>
    </location>
</feature>
<dbReference type="Gene3D" id="1.25.10.10">
    <property type="entry name" value="Leucine-rich Repeat Variant"/>
    <property type="match status" value="1"/>
</dbReference>
<feature type="region of interest" description="Disordered" evidence="5">
    <location>
        <begin position="508"/>
        <end position="538"/>
    </location>
</feature>
<protein>
    <recommendedName>
        <fullName evidence="10">Vesicle tethering protein Uso1/P115-like head domain-containing protein</fullName>
    </recommendedName>
</protein>
<dbReference type="GO" id="GO:0005783">
    <property type="term" value="C:endoplasmic reticulum"/>
    <property type="evidence" value="ECO:0007669"/>
    <property type="project" value="TreeGrafter"/>
</dbReference>
<dbReference type="GO" id="GO:0000139">
    <property type="term" value="C:Golgi membrane"/>
    <property type="evidence" value="ECO:0007669"/>
    <property type="project" value="InterPro"/>
</dbReference>
<dbReference type="GO" id="GO:0012507">
    <property type="term" value="C:ER to Golgi transport vesicle membrane"/>
    <property type="evidence" value="ECO:0007669"/>
    <property type="project" value="TreeGrafter"/>
</dbReference>
<dbReference type="GO" id="GO:0048211">
    <property type="term" value="P:Golgi vesicle docking"/>
    <property type="evidence" value="ECO:0007669"/>
    <property type="project" value="TreeGrafter"/>
</dbReference>
<proteinExistence type="predicted"/>
<feature type="region of interest" description="Disordered" evidence="5">
    <location>
        <begin position="850"/>
        <end position="875"/>
    </location>
</feature>
<dbReference type="Proteomes" id="UP000194127">
    <property type="component" value="Unassembled WGS sequence"/>
</dbReference>
<evidence type="ECO:0000259" key="6">
    <source>
        <dbReference type="Pfam" id="PF04869"/>
    </source>
</evidence>
<name>A0A1X6MZK9_9APHY</name>
<dbReference type="Pfam" id="PF04869">
    <property type="entry name" value="Uso1_p115_head"/>
    <property type="match status" value="1"/>
</dbReference>
<evidence type="ECO:0000256" key="1">
    <source>
        <dbReference type="ARBA" id="ARBA00004555"/>
    </source>
</evidence>
<dbReference type="InterPro" id="IPR016024">
    <property type="entry name" value="ARM-type_fold"/>
</dbReference>
<evidence type="ECO:0008006" key="10">
    <source>
        <dbReference type="Google" id="ProtNLM"/>
    </source>
</evidence>
<reference evidence="8 9" key="1">
    <citation type="submission" date="2017-04" db="EMBL/GenBank/DDBJ databases">
        <title>Genome Sequence of the Model Brown-Rot Fungus Postia placenta SB12.</title>
        <authorList>
            <consortium name="DOE Joint Genome Institute"/>
            <person name="Gaskell J."/>
            <person name="Kersten P."/>
            <person name="Larrondo L.F."/>
            <person name="Canessa P."/>
            <person name="Martinez D."/>
            <person name="Hibbett D."/>
            <person name="Schmoll M."/>
            <person name="Kubicek C.P."/>
            <person name="Martinez A.T."/>
            <person name="Yadav J."/>
            <person name="Master E."/>
            <person name="Magnuson J.K."/>
            <person name="James T."/>
            <person name="Yaver D."/>
            <person name="Berka R."/>
            <person name="Labutti K."/>
            <person name="Lipzen A."/>
            <person name="Aerts A."/>
            <person name="Barry K."/>
            <person name="Henrissat B."/>
            <person name="Blanchette R."/>
            <person name="Grigoriev I."/>
            <person name="Cullen D."/>
        </authorList>
    </citation>
    <scope>NUCLEOTIDE SEQUENCE [LARGE SCALE GENOMIC DNA]</scope>
    <source>
        <strain evidence="8 9">MAD-698-R-SB12</strain>
    </source>
</reference>
<dbReference type="GeneID" id="36324147"/>
<dbReference type="InterPro" id="IPR006953">
    <property type="entry name" value="Vesicle_Uso1_P115_head"/>
</dbReference>
<evidence type="ECO:0000256" key="4">
    <source>
        <dbReference type="SAM" id="Coils"/>
    </source>
</evidence>
<dbReference type="InterPro" id="IPR011989">
    <property type="entry name" value="ARM-like"/>
</dbReference>
<evidence type="ECO:0000313" key="8">
    <source>
        <dbReference type="EMBL" id="OSX61809.1"/>
    </source>
</evidence>
<dbReference type="OrthoDB" id="198977at2759"/>
<dbReference type="GO" id="GO:0006888">
    <property type="term" value="P:endoplasmic reticulum to Golgi vesicle-mediated transport"/>
    <property type="evidence" value="ECO:0007669"/>
    <property type="project" value="TreeGrafter"/>
</dbReference>